<reference evidence="2" key="1">
    <citation type="submission" date="2015-04" db="UniProtKB">
        <authorList>
            <consortium name="EnsemblPlants"/>
        </authorList>
    </citation>
    <scope>IDENTIFICATION</scope>
</reference>
<protein>
    <recommendedName>
        <fullName evidence="4">Secreted protein</fullName>
    </recommendedName>
</protein>
<feature type="signal peptide" evidence="1">
    <location>
        <begin position="1"/>
        <end position="17"/>
    </location>
</feature>
<reference evidence="2" key="2">
    <citation type="submission" date="2018-05" db="EMBL/GenBank/DDBJ databases">
        <title>OpunRS2 (Oryza punctata Reference Sequence Version 2).</title>
        <authorList>
            <person name="Zhang J."/>
            <person name="Kudrna D."/>
            <person name="Lee S."/>
            <person name="Talag J."/>
            <person name="Welchert J."/>
            <person name="Wing R.A."/>
        </authorList>
    </citation>
    <scope>NUCLEOTIDE SEQUENCE [LARGE SCALE GENOMIC DNA]</scope>
</reference>
<dbReference type="AlphaFoldDB" id="A0A0E0JSP3"/>
<dbReference type="EnsemblPlants" id="OPUNC01G40430.1">
    <property type="protein sequence ID" value="OPUNC01G40430.1"/>
    <property type="gene ID" value="OPUNC01G40430"/>
</dbReference>
<evidence type="ECO:0008006" key="4">
    <source>
        <dbReference type="Google" id="ProtNLM"/>
    </source>
</evidence>
<keyword evidence="1" id="KW-0732">Signal</keyword>
<accession>A0A0E0JSP3</accession>
<evidence type="ECO:0000256" key="1">
    <source>
        <dbReference type="SAM" id="SignalP"/>
    </source>
</evidence>
<evidence type="ECO:0000313" key="2">
    <source>
        <dbReference type="EnsemblPlants" id="OPUNC01G40430.1"/>
    </source>
</evidence>
<organism evidence="2">
    <name type="scientific">Oryza punctata</name>
    <name type="common">Red rice</name>
    <dbReference type="NCBI Taxonomy" id="4537"/>
    <lineage>
        <taxon>Eukaryota</taxon>
        <taxon>Viridiplantae</taxon>
        <taxon>Streptophyta</taxon>
        <taxon>Embryophyta</taxon>
        <taxon>Tracheophyta</taxon>
        <taxon>Spermatophyta</taxon>
        <taxon>Magnoliopsida</taxon>
        <taxon>Liliopsida</taxon>
        <taxon>Poales</taxon>
        <taxon>Poaceae</taxon>
        <taxon>BOP clade</taxon>
        <taxon>Oryzoideae</taxon>
        <taxon>Oryzeae</taxon>
        <taxon>Oryzinae</taxon>
        <taxon>Oryza</taxon>
    </lineage>
</organism>
<keyword evidence="3" id="KW-1185">Reference proteome</keyword>
<evidence type="ECO:0000313" key="3">
    <source>
        <dbReference type="Proteomes" id="UP000026962"/>
    </source>
</evidence>
<name>A0A0E0JSP3_ORYPU</name>
<sequence length="65" mass="7069">MALVCACPPLWLCSCQAYAYPCAIPSRQCCIGREGAVGTAETTRWLISLVCTRTRDNITAENQGM</sequence>
<proteinExistence type="predicted"/>
<dbReference type="Proteomes" id="UP000026962">
    <property type="component" value="Chromosome 1"/>
</dbReference>
<dbReference type="Gramene" id="OPUNC01G40430.1">
    <property type="protein sequence ID" value="OPUNC01G40430.1"/>
    <property type="gene ID" value="OPUNC01G40430"/>
</dbReference>
<feature type="chain" id="PRO_5002364488" description="Secreted protein" evidence="1">
    <location>
        <begin position="18"/>
        <end position="65"/>
    </location>
</feature>
<dbReference type="HOGENOM" id="CLU_2853672_0_0_1"/>